<evidence type="ECO:0000313" key="3">
    <source>
        <dbReference type="Proteomes" id="UP000233425"/>
    </source>
</evidence>
<gene>
    <name evidence="2" type="ORF">RBATCC27255_00686</name>
</gene>
<protein>
    <recommendedName>
        <fullName evidence="4">DUF669 domain-containing protein</fullName>
    </recommendedName>
</protein>
<evidence type="ECO:0008006" key="4">
    <source>
        <dbReference type="Google" id="ProtNLM"/>
    </source>
</evidence>
<organism evidence="2 3">
    <name type="scientific">Ruminococcus bromii</name>
    <dbReference type="NCBI Taxonomy" id="40518"/>
    <lineage>
        <taxon>Bacteria</taxon>
        <taxon>Bacillati</taxon>
        <taxon>Bacillota</taxon>
        <taxon>Clostridia</taxon>
        <taxon>Eubacteriales</taxon>
        <taxon>Oscillospiraceae</taxon>
        <taxon>Ruminococcus</taxon>
    </lineage>
</organism>
<dbReference type="Proteomes" id="UP000233425">
    <property type="component" value="Unassembled WGS sequence"/>
</dbReference>
<evidence type="ECO:0000313" key="2">
    <source>
        <dbReference type="EMBL" id="PKD31772.1"/>
    </source>
</evidence>
<reference evidence="2" key="1">
    <citation type="journal article" date="2018" name="Environ. Microbiol.">
        <title>Sporulation capability and amylosome conservation among diverse human colonic and rumen isolates of the keystone starch-degrader Ruminococcus bromii.</title>
        <authorList>
            <person name="Mukhopadhya I."/>
            <person name="Morais S."/>
            <person name="Laverde-Gomez J."/>
            <person name="Sheridan P.O."/>
            <person name="Walker A.W."/>
            <person name="Kelly W."/>
            <person name="Klieve A.V."/>
            <person name="Ouwerkerk D."/>
            <person name="Duncan S.H."/>
            <person name="Louis P."/>
            <person name="Koropatkin N."/>
            <person name="Cockburn D."/>
            <person name="Kibler R."/>
            <person name="Cooper P.J."/>
            <person name="Sandoval C."/>
            <person name="Crost E."/>
            <person name="Juge N."/>
            <person name="Bayer E.A."/>
            <person name="Flint H.J."/>
        </authorList>
    </citation>
    <scope>NUCLEOTIDE SEQUENCE [LARGE SCALE GENOMIC DNA]</scope>
    <source>
        <strain evidence="2">ATCC 27255</strain>
    </source>
</reference>
<comment type="caution">
    <text evidence="2">The sequence shown here is derived from an EMBL/GenBank/DDBJ whole genome shotgun (WGS) entry which is preliminary data.</text>
</comment>
<name>A0A2N0UXP8_9FIRM</name>
<proteinExistence type="predicted"/>
<feature type="region of interest" description="Disordered" evidence="1">
    <location>
        <begin position="163"/>
        <end position="183"/>
    </location>
</feature>
<evidence type="ECO:0000256" key="1">
    <source>
        <dbReference type="SAM" id="MobiDB-lite"/>
    </source>
</evidence>
<accession>A0A2N0UXP8</accession>
<feature type="compositionally biased region" description="Polar residues" evidence="1">
    <location>
        <begin position="173"/>
        <end position="183"/>
    </location>
</feature>
<sequence>MDREFGWNDEITEEGGNYEPLPEGDYDFTVAKVERARSQGKGKLPPCNMAKVTFDVWGADDKREITVNFVLHSSLEWKLSQLFLSVSMKKHGEPLRMDWTGIIGKKGKCQVIIRKYAKNDGTEGVTNDIKYFYAYDEQVTTISPAVAQSAPQQYVQPTYPPQYNTQPATPNTAMPNNWTPGSF</sequence>
<dbReference type="AlphaFoldDB" id="A0A2N0UXP8"/>
<feature type="compositionally biased region" description="Low complexity" evidence="1">
    <location>
        <begin position="163"/>
        <end position="172"/>
    </location>
</feature>
<dbReference type="RefSeq" id="WP_101028764.1">
    <property type="nucleotide sequence ID" value="NZ_CABMMZ010000038.1"/>
</dbReference>
<dbReference type="EMBL" id="NNSR01000038">
    <property type="protein sequence ID" value="PKD31772.1"/>
    <property type="molecule type" value="Genomic_DNA"/>
</dbReference>
<keyword evidence="3" id="KW-1185">Reference proteome</keyword>